<feature type="transmembrane region" description="Helical" evidence="8">
    <location>
        <begin position="996"/>
        <end position="1020"/>
    </location>
</feature>
<sequence length="1050" mass="113863">MRAIIKGKWIVLFSWIAVIAVLFMSAPNMEQLVREKGQISVPEGYSSTLAEEILNDVQSNENSGNELQTALVFHSDKKLTEEEFSQAEKAIQQLEKNKSKLGITSILTHFNQEELKEQLVSEDGKTILVSLNVTANDREAKEITNALYKALDNVELDHYYTGNWLISEDLVTNSQEGLKKTEGITVVFILIVLLLVFRSAIAPIIPLVTVGFSYLAAQSIVAILVDKVDFPLSTFTQIFLVAVLFGIGTDYCILLLSRFKEEMSKNDSVIEAIVITYRNAGKTVFFSGLAVMIGFASIGFSTFVLYQSAAAVAIGVALLLVALFTIVPFFMAVLGKKLFWPSKGKLEHGESKFWGFVGSFALARPLIALLIVAAISVPALFTYDGDLSFNSLEEIGDEFNSIQGFNIIADGFGPGESMPTQIVIKNDDELNSSEYIALTEKISQELNKISGVDTVRSVTRPTGETIDDLYISEQVKSLEDGLGQGNDGLEQISSGLADAGSQLAANQPKMEEAADGINQLISGTTQLQIGMGTIQENLAKIEDGLNKGAAGTTQVKEGLAVIKAKSADVLTGSKQLLEGYKQAAQGLTTLEGNYEKAAKGLSDLNASLTAANQYFTNLENQYSGIGENDNYKAIKMTVQGSQVATAELAGNLNQLNAGLKGAQEGISLANGKFSEAITGQEALVRGMEDLLKGLTEIESGLYTMGNGQGQIVDSLPQFSNGLNGLNRGQQQILTGFKDMSGQITQLSDGLTESADGLNQVSDGLESAQEYLAGVSEQKQNGFFIPQEVLDGKDFKQVLDTYMSKDRKVMTIDVVFNKNPYSNAALNTVPEIKQTVERVVKDTKLENAEIAVGGVSSMHHDLDNISQADYSRTVVLMLIGITIILIILFRSIIMPLYLIGSLILTYFTSMALAEVLFVNILGYSGISWAVPFFAFVILIALGIDYSIFLMDRFNEFKHLPVEEAILISMKKMGTVIISAAVILGGTFAAMMPAGVLSLLQIAAILLIGLSLYALVILPLFVPVMVKTFGEANYWPFKKNTDPVVHDHSTHM</sequence>
<dbReference type="PANTHER" id="PTHR33406">
    <property type="entry name" value="MEMBRANE PROTEIN MJ1562-RELATED"/>
    <property type="match status" value="1"/>
</dbReference>
<accession>A0ABV4YTB8</accession>
<keyword evidence="11" id="KW-1185">Reference proteome</keyword>
<comment type="similarity">
    <text evidence="2">Belongs to the resistance-nodulation-cell division (RND) (TC 2.A.6) family. MmpL subfamily.</text>
</comment>
<evidence type="ECO:0000313" key="10">
    <source>
        <dbReference type="EMBL" id="MFB3168089.1"/>
    </source>
</evidence>
<feature type="transmembrane region" description="Helical" evidence="8">
    <location>
        <begin position="204"/>
        <end position="225"/>
    </location>
</feature>
<feature type="transmembrane region" description="Helical" evidence="8">
    <location>
        <begin position="284"/>
        <end position="306"/>
    </location>
</feature>
<evidence type="ECO:0000256" key="3">
    <source>
        <dbReference type="ARBA" id="ARBA00022475"/>
    </source>
</evidence>
<proteinExistence type="inferred from homology"/>
<dbReference type="PANTHER" id="PTHR33406:SF6">
    <property type="entry name" value="MEMBRANE PROTEIN YDGH-RELATED"/>
    <property type="match status" value="1"/>
</dbReference>
<dbReference type="InterPro" id="IPR004869">
    <property type="entry name" value="MMPL_dom"/>
</dbReference>
<evidence type="ECO:0000256" key="7">
    <source>
        <dbReference type="SAM" id="Coils"/>
    </source>
</evidence>
<dbReference type="SUPFAM" id="SSF82866">
    <property type="entry name" value="Multidrug efflux transporter AcrB transmembrane domain"/>
    <property type="match status" value="2"/>
</dbReference>
<keyword evidence="6 8" id="KW-0472">Membrane</keyword>
<evidence type="ECO:0000256" key="5">
    <source>
        <dbReference type="ARBA" id="ARBA00022989"/>
    </source>
</evidence>
<organism evidence="10 11">
    <name type="scientific">Neobacillus driksii</name>
    <dbReference type="NCBI Taxonomy" id="3035913"/>
    <lineage>
        <taxon>Bacteria</taxon>
        <taxon>Bacillati</taxon>
        <taxon>Bacillota</taxon>
        <taxon>Bacilli</taxon>
        <taxon>Bacillales</taxon>
        <taxon>Bacillaceae</taxon>
        <taxon>Neobacillus</taxon>
    </lineage>
</organism>
<feature type="domain" description="Membrane transport protein MMPL" evidence="9">
    <location>
        <begin position="49"/>
        <end position="366"/>
    </location>
</feature>
<dbReference type="RefSeq" id="WP_306073859.1">
    <property type="nucleotide sequence ID" value="NZ_JAROBZ020000001.1"/>
</dbReference>
<gene>
    <name evidence="10" type="ORF">P5G62_013310</name>
</gene>
<comment type="subcellular location">
    <subcellularLocation>
        <location evidence="1">Cell membrane</location>
        <topology evidence="1">Multi-pass membrane protein</topology>
    </subcellularLocation>
</comment>
<keyword evidence="3" id="KW-1003">Cell membrane</keyword>
<evidence type="ECO:0000256" key="4">
    <source>
        <dbReference type="ARBA" id="ARBA00022692"/>
    </source>
</evidence>
<feature type="transmembrane region" description="Helical" evidence="8">
    <location>
        <begin position="895"/>
        <end position="921"/>
    </location>
</feature>
<dbReference type="Gene3D" id="1.20.1640.10">
    <property type="entry name" value="Multidrug efflux transporter AcrB transmembrane domain"/>
    <property type="match status" value="2"/>
</dbReference>
<protein>
    <submittedName>
        <fullName evidence="10">MMPL family transporter</fullName>
    </submittedName>
</protein>
<reference evidence="10 11" key="1">
    <citation type="submission" date="2024-05" db="EMBL/GenBank/DDBJ databases">
        <authorList>
            <person name="Venkateswaran K."/>
        </authorList>
    </citation>
    <scope>NUCLEOTIDE SEQUENCE [LARGE SCALE GENOMIC DNA]</scope>
    <source>
        <strain evidence="10 11">179-C4-2-HS</strain>
    </source>
</reference>
<evidence type="ECO:0000259" key="9">
    <source>
        <dbReference type="Pfam" id="PF03176"/>
    </source>
</evidence>
<evidence type="ECO:0000256" key="6">
    <source>
        <dbReference type="ARBA" id="ARBA00023136"/>
    </source>
</evidence>
<feature type="transmembrane region" description="Helical" evidence="8">
    <location>
        <begin position="353"/>
        <end position="381"/>
    </location>
</feature>
<feature type="transmembrane region" description="Helical" evidence="8">
    <location>
        <begin position="869"/>
        <end position="888"/>
    </location>
</feature>
<dbReference type="Pfam" id="PF03176">
    <property type="entry name" value="MMPL"/>
    <property type="match status" value="2"/>
</dbReference>
<keyword evidence="4 8" id="KW-0812">Transmembrane</keyword>
<feature type="transmembrane region" description="Helical" evidence="8">
    <location>
        <begin position="181"/>
        <end position="197"/>
    </location>
</feature>
<keyword evidence="7" id="KW-0175">Coiled coil</keyword>
<keyword evidence="5 8" id="KW-1133">Transmembrane helix</keyword>
<dbReference type="Proteomes" id="UP001241748">
    <property type="component" value="Unassembled WGS sequence"/>
</dbReference>
<feature type="transmembrane region" description="Helical" evidence="8">
    <location>
        <begin position="9"/>
        <end position="26"/>
    </location>
</feature>
<feature type="transmembrane region" description="Helical" evidence="8">
    <location>
        <begin position="237"/>
        <end position="256"/>
    </location>
</feature>
<feature type="coiled-coil region" evidence="7">
    <location>
        <begin position="77"/>
        <end position="104"/>
    </location>
</feature>
<feature type="domain" description="Membrane transport protein MMPL" evidence="9">
    <location>
        <begin position="746"/>
        <end position="1035"/>
    </location>
</feature>
<dbReference type="InterPro" id="IPR050545">
    <property type="entry name" value="Mycobact_MmpL"/>
</dbReference>
<evidence type="ECO:0000256" key="2">
    <source>
        <dbReference type="ARBA" id="ARBA00010157"/>
    </source>
</evidence>
<comment type="caution">
    <text evidence="10">The sequence shown here is derived from an EMBL/GenBank/DDBJ whole genome shotgun (WGS) entry which is preliminary data.</text>
</comment>
<feature type="transmembrane region" description="Helical" evidence="8">
    <location>
        <begin position="971"/>
        <end position="990"/>
    </location>
</feature>
<feature type="transmembrane region" description="Helical" evidence="8">
    <location>
        <begin position="927"/>
        <end position="950"/>
    </location>
</feature>
<feature type="transmembrane region" description="Helical" evidence="8">
    <location>
        <begin position="312"/>
        <end position="333"/>
    </location>
</feature>
<evidence type="ECO:0000256" key="1">
    <source>
        <dbReference type="ARBA" id="ARBA00004651"/>
    </source>
</evidence>
<evidence type="ECO:0000256" key="8">
    <source>
        <dbReference type="SAM" id="Phobius"/>
    </source>
</evidence>
<evidence type="ECO:0000313" key="11">
    <source>
        <dbReference type="Proteomes" id="UP001241748"/>
    </source>
</evidence>
<name>A0ABV4YTB8_9BACI</name>
<dbReference type="EMBL" id="JAROBZ020000001">
    <property type="protein sequence ID" value="MFB3168089.1"/>
    <property type="molecule type" value="Genomic_DNA"/>
</dbReference>